<gene>
    <name evidence="2" type="ORF">ASPFODRAFT_703979</name>
</gene>
<dbReference type="Gene3D" id="3.40.50.1820">
    <property type="entry name" value="alpha/beta hydrolase"/>
    <property type="match status" value="1"/>
</dbReference>
<feature type="compositionally biased region" description="Polar residues" evidence="1">
    <location>
        <begin position="273"/>
        <end position="285"/>
    </location>
</feature>
<evidence type="ECO:0000313" key="3">
    <source>
        <dbReference type="Proteomes" id="UP000184063"/>
    </source>
</evidence>
<dbReference type="EMBL" id="KV878252">
    <property type="protein sequence ID" value="OJZ80829.1"/>
    <property type="molecule type" value="Genomic_DNA"/>
</dbReference>
<dbReference type="OrthoDB" id="5396420at2759"/>
<protein>
    <submittedName>
        <fullName evidence="2">Uncharacterized protein</fullName>
    </submittedName>
</protein>
<reference evidence="3" key="1">
    <citation type="journal article" date="2017" name="Genome Biol.">
        <title>Comparative genomics reveals high biological diversity and specific adaptations in the industrially and medically important fungal genus Aspergillus.</title>
        <authorList>
            <person name="de Vries R.P."/>
            <person name="Riley R."/>
            <person name="Wiebenga A."/>
            <person name="Aguilar-Osorio G."/>
            <person name="Amillis S."/>
            <person name="Uchima C.A."/>
            <person name="Anderluh G."/>
            <person name="Asadollahi M."/>
            <person name="Askin M."/>
            <person name="Barry K."/>
            <person name="Battaglia E."/>
            <person name="Bayram O."/>
            <person name="Benocci T."/>
            <person name="Braus-Stromeyer S.A."/>
            <person name="Caldana C."/>
            <person name="Canovas D."/>
            <person name="Cerqueira G.C."/>
            <person name="Chen F."/>
            <person name="Chen W."/>
            <person name="Choi C."/>
            <person name="Clum A."/>
            <person name="Dos Santos R.A."/>
            <person name="Damasio A.R."/>
            <person name="Diallinas G."/>
            <person name="Emri T."/>
            <person name="Fekete E."/>
            <person name="Flipphi M."/>
            <person name="Freyberg S."/>
            <person name="Gallo A."/>
            <person name="Gournas C."/>
            <person name="Habgood R."/>
            <person name="Hainaut M."/>
            <person name="Harispe M.L."/>
            <person name="Henrissat B."/>
            <person name="Hilden K.S."/>
            <person name="Hope R."/>
            <person name="Hossain A."/>
            <person name="Karabika E."/>
            <person name="Karaffa L."/>
            <person name="Karanyi Z."/>
            <person name="Krasevec N."/>
            <person name="Kuo A."/>
            <person name="Kusch H."/>
            <person name="LaButti K."/>
            <person name="Lagendijk E.L."/>
            <person name="Lapidus A."/>
            <person name="Levasseur A."/>
            <person name="Lindquist E."/>
            <person name="Lipzen A."/>
            <person name="Logrieco A.F."/>
            <person name="MacCabe A."/>
            <person name="Maekelae M.R."/>
            <person name="Malavazi I."/>
            <person name="Melin P."/>
            <person name="Meyer V."/>
            <person name="Mielnichuk N."/>
            <person name="Miskei M."/>
            <person name="Molnar A.P."/>
            <person name="Mule G."/>
            <person name="Ngan C.Y."/>
            <person name="Orejas M."/>
            <person name="Orosz E."/>
            <person name="Ouedraogo J.P."/>
            <person name="Overkamp K.M."/>
            <person name="Park H.-S."/>
            <person name="Perrone G."/>
            <person name="Piumi F."/>
            <person name="Punt P.J."/>
            <person name="Ram A.F."/>
            <person name="Ramon A."/>
            <person name="Rauscher S."/>
            <person name="Record E."/>
            <person name="Riano-Pachon D.M."/>
            <person name="Robert V."/>
            <person name="Roehrig J."/>
            <person name="Ruller R."/>
            <person name="Salamov A."/>
            <person name="Salih N.S."/>
            <person name="Samson R.A."/>
            <person name="Sandor E."/>
            <person name="Sanguinetti M."/>
            <person name="Schuetze T."/>
            <person name="Sepcic K."/>
            <person name="Shelest E."/>
            <person name="Sherlock G."/>
            <person name="Sophianopoulou V."/>
            <person name="Squina F.M."/>
            <person name="Sun H."/>
            <person name="Susca A."/>
            <person name="Todd R.B."/>
            <person name="Tsang A."/>
            <person name="Unkles S.E."/>
            <person name="van de Wiele N."/>
            <person name="van Rossen-Uffink D."/>
            <person name="Oliveira J.V."/>
            <person name="Vesth T.C."/>
            <person name="Visser J."/>
            <person name="Yu J.-H."/>
            <person name="Zhou M."/>
            <person name="Andersen M.R."/>
            <person name="Archer D.B."/>
            <person name="Baker S.E."/>
            <person name="Benoit I."/>
            <person name="Brakhage A.A."/>
            <person name="Braus G.H."/>
            <person name="Fischer R."/>
            <person name="Frisvad J.C."/>
            <person name="Goldman G.H."/>
            <person name="Houbraken J."/>
            <person name="Oakley B."/>
            <person name="Pocsi I."/>
            <person name="Scazzocchio C."/>
            <person name="Seiboth B."/>
            <person name="vanKuyk P.A."/>
            <person name="Wortman J."/>
            <person name="Dyer P.S."/>
            <person name="Grigoriev I.V."/>
        </authorList>
    </citation>
    <scope>NUCLEOTIDE SEQUENCE [LARGE SCALE GENOMIC DNA]</scope>
    <source>
        <strain evidence="3">CBS 106.47</strain>
    </source>
</reference>
<dbReference type="Proteomes" id="UP000184063">
    <property type="component" value="Unassembled WGS sequence"/>
</dbReference>
<dbReference type="VEuPathDB" id="FungiDB:ASPFODRAFT_703979"/>
<feature type="region of interest" description="Disordered" evidence="1">
    <location>
        <begin position="446"/>
        <end position="471"/>
    </location>
</feature>
<feature type="region of interest" description="Disordered" evidence="1">
    <location>
        <begin position="273"/>
        <end position="301"/>
    </location>
</feature>
<sequence>MSHNLAVAALCAGLCFTSVLLGMACYAFVKYINRRHLLFHPLSRIVSLPLYDMILCRYSASKVCFFSPALCSYHVIHGHDHLRSSKWVRRALFSHNSHSVNIPVGNNGSIALKITPPNSNSLTKRPNERVIINLPAGPIFNLPHSQSSRDAIPQAADSDENAPTAEAERLSQIASITSSTIVTVNYRLGISPATPNELTLNQNPYKFPTPIHDTLAGFDWVLQTLQPQRLGVLGTHIGGSLALMLSLTEARSIHAVAAIDPICDWTSLDEHCTQQPPSNNANGNVPSRSRKGPRGGGTAPHDLVPLLKARKGFFSTPEKYFDAFASPLLFLRSPGKNVPRFFPEYLTGPEYPIPVLKARESVSTEDDLIDYFWDVYIGEEDSMSESESTGSETKRSPPRRRKALSRWPPFGLDYGNSGPAWQSPSHGVKRLEMELPWVRIFTQAVPESEDQNGNSEGRQHKGSSTKRNKTPSVLLQQAHDMVDVMRRSCFWGREKGYSESRVTLIRYSQDARELAGLWLRKMTCD</sequence>
<name>A0A1M3T240_ASPLC</name>
<accession>A0A1M3T240</accession>
<feature type="region of interest" description="Disordered" evidence="1">
    <location>
        <begin position="382"/>
        <end position="403"/>
    </location>
</feature>
<dbReference type="AlphaFoldDB" id="A0A1M3T240"/>
<evidence type="ECO:0000313" key="2">
    <source>
        <dbReference type="EMBL" id="OJZ80829.1"/>
    </source>
</evidence>
<feature type="compositionally biased region" description="Basic residues" evidence="1">
    <location>
        <begin position="460"/>
        <end position="469"/>
    </location>
</feature>
<organism evidence="2 3">
    <name type="scientific">Aspergillus luchuensis (strain CBS 106.47)</name>
    <dbReference type="NCBI Taxonomy" id="1137211"/>
    <lineage>
        <taxon>Eukaryota</taxon>
        <taxon>Fungi</taxon>
        <taxon>Dikarya</taxon>
        <taxon>Ascomycota</taxon>
        <taxon>Pezizomycotina</taxon>
        <taxon>Eurotiomycetes</taxon>
        <taxon>Eurotiomycetidae</taxon>
        <taxon>Eurotiales</taxon>
        <taxon>Aspergillaceae</taxon>
        <taxon>Aspergillus</taxon>
        <taxon>Aspergillus subgen. Circumdati</taxon>
    </lineage>
</organism>
<dbReference type="SUPFAM" id="SSF53474">
    <property type="entry name" value="alpha/beta-Hydrolases"/>
    <property type="match status" value="1"/>
</dbReference>
<evidence type="ECO:0000256" key="1">
    <source>
        <dbReference type="SAM" id="MobiDB-lite"/>
    </source>
</evidence>
<proteinExistence type="predicted"/>
<dbReference type="InterPro" id="IPR029058">
    <property type="entry name" value="AB_hydrolase_fold"/>
</dbReference>